<dbReference type="InterPro" id="IPR000626">
    <property type="entry name" value="Ubiquitin-like_dom"/>
</dbReference>
<dbReference type="SMART" id="SM00213">
    <property type="entry name" value="UBQ"/>
    <property type="match status" value="1"/>
</dbReference>
<proteinExistence type="predicted"/>
<dbReference type="Pfam" id="PF05056">
    <property type="entry name" value="DUF674"/>
    <property type="match status" value="2"/>
</dbReference>
<dbReference type="Gramene" id="TraesCS5B03G1105000.1">
    <property type="protein sequence ID" value="TraesCS5B03G1105000.1.CDS"/>
    <property type="gene ID" value="TraesCS5B03G1105000"/>
</dbReference>
<dbReference type="Gene3D" id="3.10.20.90">
    <property type="entry name" value="Phosphatidylinositol 3-kinase Catalytic Subunit, Chain A, domain 1"/>
    <property type="match status" value="1"/>
</dbReference>
<dbReference type="AlphaFoldDB" id="A0A3B6LTW2"/>
<dbReference type="Gramene" id="TraesCAD_scaffold_000833_01G000100.1">
    <property type="protein sequence ID" value="TraesCAD_scaffold_000833_01G000100.1"/>
    <property type="gene ID" value="TraesCAD_scaffold_000833_01G000100"/>
</dbReference>
<dbReference type="Gramene" id="TraesCLE_scaffold_090405_01G000500.1">
    <property type="protein sequence ID" value="TraesCLE_scaffold_090405_01G000500.1"/>
    <property type="gene ID" value="TraesCLE_scaffold_090405_01G000500"/>
</dbReference>
<dbReference type="PRINTS" id="PR00348">
    <property type="entry name" value="UBIQUITIN"/>
</dbReference>
<evidence type="ECO:0000259" key="2">
    <source>
        <dbReference type="PROSITE" id="PS50053"/>
    </source>
</evidence>
<sequence>MADIEIKIAVDRSRNRLLFAEAGSDFVDVLLSFLTLPLSALQSCAPSPGCLSNLCNSVDLLRNSGLLKVEACHGKLLTPAHTDEDCKSASKYCNKAPIAACKCCLVMARVLHVYDHEQVVRKETFVRGTRWFVISDDMTIKPASTRSIQLLPRAFGSDGIGHGFEELEVTVGWSTAFLSSDTILTDAFLSNESDTKAAHGSTMKEQSISQKVLPSNQDSAGSSPQTKIKVFYDTCEKEVVYAECNSEFVDLLLGFLTYPISCVIKHTGARTCHLGRCFSNLYGSVADLASAGCFTGGLPSDTMPELAPYCFHPEIVKEQRYVIGDDLLIYQATATSMMKYWSGRYKDMVMEMDITVGKQEAVALLRAALTSKNALTEVFIDKLEKQSLLQKMQIFAEIPWGKTITLEVTRSDTIATVKSKIKDKASIPAGYRHELVYGSRYLKDLSTVADYNLVKECTITSEIFWK</sequence>
<dbReference type="InterPro" id="IPR029071">
    <property type="entry name" value="Ubiquitin-like_domsf"/>
</dbReference>
<reference evidence="3" key="1">
    <citation type="submission" date="2018-08" db="EMBL/GenBank/DDBJ databases">
        <authorList>
            <person name="Rossello M."/>
        </authorList>
    </citation>
    <scope>NUCLEOTIDE SEQUENCE [LARGE SCALE GENOMIC DNA]</scope>
    <source>
        <strain evidence="3">cv. Chinese Spring</strain>
    </source>
</reference>
<dbReference type="SMR" id="A0A3B6LTW2"/>
<organism evidence="3">
    <name type="scientific">Triticum aestivum</name>
    <name type="common">Wheat</name>
    <dbReference type="NCBI Taxonomy" id="4565"/>
    <lineage>
        <taxon>Eukaryota</taxon>
        <taxon>Viridiplantae</taxon>
        <taxon>Streptophyta</taxon>
        <taxon>Embryophyta</taxon>
        <taxon>Tracheophyta</taxon>
        <taxon>Spermatophyta</taxon>
        <taxon>Magnoliopsida</taxon>
        <taxon>Liliopsida</taxon>
        <taxon>Poales</taxon>
        <taxon>Poaceae</taxon>
        <taxon>BOP clade</taxon>
        <taxon>Pooideae</taxon>
        <taxon>Triticodae</taxon>
        <taxon>Triticeae</taxon>
        <taxon>Triticinae</taxon>
        <taxon>Triticum</taxon>
    </lineage>
</organism>
<dbReference type="EnsemblPlants" id="TraesCS5B02G450000.1">
    <property type="protein sequence ID" value="TraesCS5B02G450000.1"/>
    <property type="gene ID" value="TraesCS5B02G450000"/>
</dbReference>
<dbReference type="SUPFAM" id="SSF54236">
    <property type="entry name" value="Ubiquitin-like"/>
    <property type="match status" value="1"/>
</dbReference>
<dbReference type="Pfam" id="PF00240">
    <property type="entry name" value="ubiquitin"/>
    <property type="match status" value="1"/>
</dbReference>
<evidence type="ECO:0000256" key="1">
    <source>
        <dbReference type="SAM" id="MobiDB-lite"/>
    </source>
</evidence>
<dbReference type="Gramene" id="TraesCS5B02G450000.1">
    <property type="protein sequence ID" value="TraesCS5B02G450000.1"/>
    <property type="gene ID" value="TraesCS5B02G450000"/>
</dbReference>
<name>A0A3B6LTW2_WHEAT</name>
<dbReference type="PANTHER" id="PTHR33103">
    <property type="entry name" value="OS01G0153900 PROTEIN"/>
    <property type="match status" value="1"/>
</dbReference>
<evidence type="ECO:0000313" key="3">
    <source>
        <dbReference type="EnsemblPlants" id="TraesCS5B02G450000.1"/>
    </source>
</evidence>
<feature type="region of interest" description="Disordered" evidence="1">
    <location>
        <begin position="199"/>
        <end position="224"/>
    </location>
</feature>
<accession>A0A3B6LTW2</accession>
<dbReference type="InterPro" id="IPR019956">
    <property type="entry name" value="Ubiquitin_dom"/>
</dbReference>
<dbReference type="FunFam" id="3.10.20.90:FF:000444">
    <property type="entry name" value="Protein CBG19533"/>
    <property type="match status" value="1"/>
</dbReference>
<keyword evidence="4" id="KW-1185">Reference proteome</keyword>
<feature type="domain" description="Ubiquitin-like" evidence="2">
    <location>
        <begin position="392"/>
        <end position="459"/>
    </location>
</feature>
<dbReference type="STRING" id="4565.A0A3B6LTW2"/>
<feature type="compositionally biased region" description="Polar residues" evidence="1">
    <location>
        <begin position="203"/>
        <end position="224"/>
    </location>
</feature>
<dbReference type="Proteomes" id="UP000019116">
    <property type="component" value="Chromosome 5B"/>
</dbReference>
<dbReference type="PANTHER" id="PTHR33103:SF120">
    <property type="entry name" value="UBIQUITIN-LIKE DOMAIN-CONTAINING PROTEIN"/>
    <property type="match status" value="1"/>
</dbReference>
<evidence type="ECO:0000313" key="4">
    <source>
        <dbReference type="Proteomes" id="UP000019116"/>
    </source>
</evidence>
<protein>
    <recommendedName>
        <fullName evidence="2">Ubiquitin-like domain-containing protein</fullName>
    </recommendedName>
</protein>
<dbReference type="InterPro" id="IPR007750">
    <property type="entry name" value="DUF674"/>
</dbReference>
<reference evidence="3" key="2">
    <citation type="submission" date="2018-10" db="UniProtKB">
        <authorList>
            <consortium name="EnsemblPlants"/>
        </authorList>
    </citation>
    <scope>IDENTIFICATION</scope>
</reference>
<dbReference type="PROSITE" id="PS50053">
    <property type="entry name" value="UBIQUITIN_2"/>
    <property type="match status" value="1"/>
</dbReference>